<protein>
    <submittedName>
        <fullName evidence="7">Glucose dehydrogenase [FAD, quinone]</fullName>
    </submittedName>
</protein>
<feature type="signal peptide" evidence="4">
    <location>
        <begin position="1"/>
        <end position="34"/>
    </location>
</feature>
<dbReference type="Pfam" id="PF05199">
    <property type="entry name" value="GMC_oxred_C"/>
    <property type="match status" value="1"/>
</dbReference>
<proteinExistence type="inferred from homology"/>
<dbReference type="OrthoDB" id="269227at2759"/>
<dbReference type="InterPro" id="IPR036188">
    <property type="entry name" value="FAD/NAD-bd_sf"/>
</dbReference>
<feature type="binding site" evidence="3">
    <location>
        <position position="307"/>
    </location>
    <ligand>
        <name>FAD</name>
        <dbReference type="ChEBI" id="CHEBI:57692"/>
    </ligand>
</feature>
<dbReference type="PANTHER" id="PTHR11552:SF158">
    <property type="entry name" value="GH23626P-RELATED"/>
    <property type="match status" value="1"/>
</dbReference>
<feature type="chain" id="PRO_5040305218" evidence="4">
    <location>
        <begin position="35"/>
        <end position="652"/>
    </location>
</feature>
<dbReference type="AlphaFoldDB" id="A0A9R1U7J5"/>
<evidence type="ECO:0000256" key="4">
    <source>
        <dbReference type="SAM" id="SignalP"/>
    </source>
</evidence>
<dbReference type="PIRSF" id="PIRSF000137">
    <property type="entry name" value="Alcohol_oxidase"/>
    <property type="match status" value="1"/>
</dbReference>
<evidence type="ECO:0000313" key="6">
    <source>
        <dbReference type="Proteomes" id="UP000694866"/>
    </source>
</evidence>
<evidence type="ECO:0000256" key="3">
    <source>
        <dbReference type="PIRSR" id="PIRSR000137-2"/>
    </source>
</evidence>
<gene>
    <name evidence="7" type="primary">LOC105270740</name>
</gene>
<feature type="active site" description="Proton donor" evidence="2">
    <location>
        <position position="584"/>
    </location>
</feature>
<evidence type="ECO:0000256" key="1">
    <source>
        <dbReference type="ARBA" id="ARBA00010790"/>
    </source>
</evidence>
<accession>A0A9R1U7J5</accession>
<evidence type="ECO:0000313" key="7">
    <source>
        <dbReference type="RefSeq" id="XP_011310167.1"/>
    </source>
</evidence>
<comment type="similarity">
    <text evidence="1">Belongs to the GMC oxidoreductase family.</text>
</comment>
<dbReference type="GO" id="GO:0016614">
    <property type="term" value="F:oxidoreductase activity, acting on CH-OH group of donors"/>
    <property type="evidence" value="ECO:0007669"/>
    <property type="project" value="InterPro"/>
</dbReference>
<dbReference type="PROSITE" id="PS00624">
    <property type="entry name" value="GMC_OXRED_2"/>
    <property type="match status" value="1"/>
</dbReference>
<name>A0A9R1U7J5_9HYME</name>
<feature type="active site" description="Proton acceptor" evidence="2">
    <location>
        <position position="628"/>
    </location>
</feature>
<dbReference type="GeneID" id="105270740"/>
<comment type="cofactor">
    <cofactor evidence="3">
        <name>FAD</name>
        <dbReference type="ChEBI" id="CHEBI:57692"/>
    </cofactor>
</comment>
<organism evidence="6 7">
    <name type="scientific">Fopius arisanus</name>
    <dbReference type="NCBI Taxonomy" id="64838"/>
    <lineage>
        <taxon>Eukaryota</taxon>
        <taxon>Metazoa</taxon>
        <taxon>Ecdysozoa</taxon>
        <taxon>Arthropoda</taxon>
        <taxon>Hexapoda</taxon>
        <taxon>Insecta</taxon>
        <taxon>Pterygota</taxon>
        <taxon>Neoptera</taxon>
        <taxon>Endopterygota</taxon>
        <taxon>Hymenoptera</taxon>
        <taxon>Apocrita</taxon>
        <taxon>Ichneumonoidea</taxon>
        <taxon>Braconidae</taxon>
        <taxon>Opiinae</taxon>
        <taxon>Fopius</taxon>
    </lineage>
</organism>
<dbReference type="Proteomes" id="UP000694866">
    <property type="component" value="Unplaced"/>
</dbReference>
<keyword evidence="3" id="KW-0274">FAD</keyword>
<evidence type="ECO:0000259" key="5">
    <source>
        <dbReference type="PROSITE" id="PS00624"/>
    </source>
</evidence>
<dbReference type="Pfam" id="PF00732">
    <property type="entry name" value="GMC_oxred_N"/>
    <property type="match status" value="1"/>
</dbReference>
<keyword evidence="4" id="KW-0732">Signal</keyword>
<dbReference type="SUPFAM" id="SSF51905">
    <property type="entry name" value="FAD/NAD(P)-binding domain"/>
    <property type="match status" value="1"/>
</dbReference>
<dbReference type="Gene3D" id="3.30.560.10">
    <property type="entry name" value="Glucose Oxidase, domain 3"/>
    <property type="match status" value="1"/>
</dbReference>
<evidence type="ECO:0000256" key="2">
    <source>
        <dbReference type="PIRSR" id="PIRSR000137-1"/>
    </source>
</evidence>
<dbReference type="RefSeq" id="XP_011310167.1">
    <property type="nucleotide sequence ID" value="XM_011311865.1"/>
</dbReference>
<feature type="binding site" evidence="3">
    <location>
        <position position="168"/>
    </location>
    <ligand>
        <name>FAD</name>
        <dbReference type="ChEBI" id="CHEBI:57692"/>
    </ligand>
</feature>
<dbReference type="SUPFAM" id="SSF54373">
    <property type="entry name" value="FAD-linked reductases, C-terminal domain"/>
    <property type="match status" value="1"/>
</dbReference>
<dbReference type="PANTHER" id="PTHR11552">
    <property type="entry name" value="GLUCOSE-METHANOL-CHOLINE GMC OXIDOREDUCTASE"/>
    <property type="match status" value="1"/>
</dbReference>
<dbReference type="InterPro" id="IPR012132">
    <property type="entry name" value="GMC_OxRdtase"/>
</dbReference>
<sequence>MQLSLNFFKLSLSHGRLKIACLLILSCLTASCCAEKIYINLYGDEPFGVIENVIKTIIGTIKFMYDALRFLFWESSEITPESGAEFDFVVVGAGTAGAAIAARLSEISNFRVLLIEAGPSETIFMDIPVHVNDLQFRDDINWKYQAEPSDNYCRGMTDKRCNLPRGKVMGGSSVLNYLIATRGHPDDYNRWEDLGNEGWSWKDVLPYFKKLETMEIPPLKNDKEHHNDDGPVHINYAHFQTPLAEAFLQAGNELGYKTIDYNNPDEPVGFSYLQTTSKDGMRCSSNRAYIHPAKSRENLLVTKNTLVSKVLIDDNNRAIGVEYIKGGKTYQIYANKEIILSAGAVGSPQILMLSGIGPGDHLKEMGINPRVDLPVGENLMDHIAYGGLIFHINQPVGLHIYDIVNPINPYLSEYFLYRTGPLTLPGGCEALAFLDVDDPNNHTAYPNIELLFASSSFVTVSTARHNLGVADDVWQETYAADEDSYTWMVFPMLLRPKSRGKILLRTPDIESKPIIIPDYMADKEDVRILIEGIKATLRISETKAMRRFGSQLFKSKFKACQGIEEFTDQYWECAIRTITMNIYHYSGTCKMGPKGDLTAVVDSRLRVHGIQGLRVADASIMPEIMSGHTNIPTYMIAEKLSDMVKQDWGYPV</sequence>
<reference evidence="7" key="1">
    <citation type="submission" date="2025-08" db="UniProtKB">
        <authorList>
            <consortium name="RefSeq"/>
        </authorList>
    </citation>
    <scope>IDENTIFICATION</scope>
    <source>
        <strain evidence="7">USDA-PBARC FA_bdor</strain>
        <tissue evidence="7">Whole organism</tissue>
    </source>
</reference>
<keyword evidence="3" id="KW-0285">Flavoprotein</keyword>
<dbReference type="InterPro" id="IPR000172">
    <property type="entry name" value="GMC_OxRdtase_N"/>
</dbReference>
<dbReference type="KEGG" id="fas:105270740"/>
<keyword evidence="6" id="KW-1185">Reference proteome</keyword>
<dbReference type="InterPro" id="IPR007867">
    <property type="entry name" value="GMC_OxRtase_C"/>
</dbReference>
<dbReference type="Gene3D" id="3.50.50.60">
    <property type="entry name" value="FAD/NAD(P)-binding domain"/>
    <property type="match status" value="1"/>
</dbReference>
<dbReference type="GO" id="GO:0050660">
    <property type="term" value="F:flavin adenine dinucleotide binding"/>
    <property type="evidence" value="ECO:0007669"/>
    <property type="project" value="InterPro"/>
</dbReference>
<feature type="domain" description="Glucose-methanol-choline oxidoreductase N-terminal" evidence="5">
    <location>
        <begin position="343"/>
        <end position="357"/>
    </location>
</feature>